<dbReference type="Gene3D" id="3.40.50.2000">
    <property type="entry name" value="Glycogen Phosphorylase B"/>
    <property type="match status" value="2"/>
</dbReference>
<dbReference type="GO" id="GO:0005992">
    <property type="term" value="P:trehalose biosynthetic process"/>
    <property type="evidence" value="ECO:0007669"/>
    <property type="project" value="InterPro"/>
</dbReference>
<dbReference type="CDD" id="cd03788">
    <property type="entry name" value="GT20_TPS"/>
    <property type="match status" value="1"/>
</dbReference>
<dbReference type="VEuPathDB" id="FungiDB:EYZ11_001680"/>
<evidence type="ECO:0000313" key="5">
    <source>
        <dbReference type="EMBL" id="KAA8645247.1"/>
    </source>
</evidence>
<dbReference type="PANTHER" id="PTHR10788:SF106">
    <property type="entry name" value="BCDNA.GH08860"/>
    <property type="match status" value="1"/>
</dbReference>
<dbReference type="PANTHER" id="PTHR10788">
    <property type="entry name" value="TREHALOSE-6-PHOSPHATE SYNTHASE"/>
    <property type="match status" value="1"/>
</dbReference>
<keyword evidence="3" id="KW-0808">Transferase</keyword>
<dbReference type="EMBL" id="QUQM01000007">
    <property type="protein sequence ID" value="KAA8645247.1"/>
    <property type="molecule type" value="Genomic_DNA"/>
</dbReference>
<name>A0A5M9MRR2_9EURO</name>
<dbReference type="GO" id="GO:0003825">
    <property type="term" value="F:alpha,alpha-trehalose-phosphate synthase (UDP-forming) activity"/>
    <property type="evidence" value="ECO:0007669"/>
    <property type="project" value="UniProtKB-EC"/>
</dbReference>
<sequence length="409" mass="46558">MEHINTRSAQGVCHEKDKVCAQLLQDHHAIPVYIPDSLAESHYNGFSNTILWPLLHYHPGEFVFDEGHWQSYQEVNRIFAQVIAERLQDNDIIWIHDYHLMLLPGLLRQEIDRRKKRAKIGFFLHTPFPSSELYRILPVRQEILRGVLGSDLIGFHTYNYARHFLRSCFRILDLRGSLDGITVPGRTVHVRAFPIGIDPDEFSTSLESTAVQERLRDLQNSFKGQKLVVGVDRLDYVKGIPHKLHAFERFLSNHPEWIGKVTLLQLAVPTRPDVEDYQDLRAVVNELVGAINGKFGTVEYVPVHFMHKSLDFTELVALYAVSDICIVTSTRDGMNLVALEYIAARSGNPGTLILSEFAGTAQSLPGSLLVNPWDTEQVAEAFSTALAMDQSTQESNFCFLHQYVSKHTW</sequence>
<dbReference type="EC" id="2.4.1.15" evidence="1"/>
<evidence type="ECO:0000313" key="6">
    <source>
        <dbReference type="Proteomes" id="UP000324241"/>
    </source>
</evidence>
<dbReference type="Proteomes" id="UP000324241">
    <property type="component" value="Unassembled WGS sequence"/>
</dbReference>
<dbReference type="GO" id="GO:0004805">
    <property type="term" value="F:trehalose-phosphatase activity"/>
    <property type="evidence" value="ECO:0007669"/>
    <property type="project" value="TreeGrafter"/>
</dbReference>
<dbReference type="GO" id="GO:0005829">
    <property type="term" value="C:cytosol"/>
    <property type="evidence" value="ECO:0007669"/>
    <property type="project" value="TreeGrafter"/>
</dbReference>
<dbReference type="GO" id="GO:0005946">
    <property type="term" value="C:alpha,alpha-trehalose-phosphate synthase complex (UDP-forming)"/>
    <property type="evidence" value="ECO:0007669"/>
    <property type="project" value="TreeGrafter"/>
</dbReference>
<dbReference type="OrthoDB" id="755951at2759"/>
<dbReference type="SUPFAM" id="SSF53756">
    <property type="entry name" value="UDP-Glycosyltransferase/glycogen phosphorylase"/>
    <property type="match status" value="1"/>
</dbReference>
<dbReference type="Pfam" id="PF00982">
    <property type="entry name" value="Glyco_transf_20"/>
    <property type="match status" value="1"/>
</dbReference>
<accession>A0A5M9MRR2</accession>
<organism evidence="5 6">
    <name type="scientific">Aspergillus tanneri</name>
    <dbReference type="NCBI Taxonomy" id="1220188"/>
    <lineage>
        <taxon>Eukaryota</taxon>
        <taxon>Fungi</taxon>
        <taxon>Dikarya</taxon>
        <taxon>Ascomycota</taxon>
        <taxon>Pezizomycotina</taxon>
        <taxon>Eurotiomycetes</taxon>
        <taxon>Eurotiomycetidae</taxon>
        <taxon>Eurotiales</taxon>
        <taxon>Aspergillaceae</taxon>
        <taxon>Aspergillus</taxon>
        <taxon>Aspergillus subgen. Circumdati</taxon>
    </lineage>
</organism>
<keyword evidence="2" id="KW-0328">Glycosyltransferase</keyword>
<evidence type="ECO:0000256" key="3">
    <source>
        <dbReference type="ARBA" id="ARBA00022679"/>
    </source>
</evidence>
<protein>
    <recommendedName>
        <fullName evidence="1">alpha,alpha-trehalose-phosphate synthase (UDP-forming)</fullName>
        <ecNumber evidence="1">2.4.1.15</ecNumber>
    </recommendedName>
</protein>
<reference evidence="5 6" key="1">
    <citation type="submission" date="2019-08" db="EMBL/GenBank/DDBJ databases">
        <title>The genome sequence of a newly discovered highly antifungal drug resistant Aspergillus species, Aspergillus tanneri NIH 1004.</title>
        <authorList>
            <person name="Mounaud S."/>
            <person name="Singh I."/>
            <person name="Joardar V."/>
            <person name="Pakala S."/>
            <person name="Pakala S."/>
            <person name="Venepally P."/>
            <person name="Chung J.K."/>
            <person name="Losada L."/>
            <person name="Nierman W.C."/>
        </authorList>
    </citation>
    <scope>NUCLEOTIDE SEQUENCE [LARGE SCALE GENOMIC DNA]</scope>
    <source>
        <strain evidence="5 6">NIH1004</strain>
    </source>
</reference>
<comment type="catalytic activity">
    <reaction evidence="4">
        <text>D-glucose 6-phosphate + UDP-alpha-D-glucose = alpha,alpha-trehalose 6-phosphate + UDP + H(+)</text>
        <dbReference type="Rhea" id="RHEA:18889"/>
        <dbReference type="ChEBI" id="CHEBI:15378"/>
        <dbReference type="ChEBI" id="CHEBI:58223"/>
        <dbReference type="ChEBI" id="CHEBI:58429"/>
        <dbReference type="ChEBI" id="CHEBI:58885"/>
        <dbReference type="ChEBI" id="CHEBI:61548"/>
        <dbReference type="EC" id="2.4.1.15"/>
    </reaction>
</comment>
<evidence type="ECO:0000256" key="4">
    <source>
        <dbReference type="ARBA" id="ARBA00048039"/>
    </source>
</evidence>
<gene>
    <name evidence="5" type="primary">TPS1_3</name>
    <name evidence="5" type="ORF">ATNIH1004_006666</name>
</gene>
<proteinExistence type="predicted"/>
<evidence type="ECO:0000256" key="1">
    <source>
        <dbReference type="ARBA" id="ARBA00012538"/>
    </source>
</evidence>
<comment type="caution">
    <text evidence="5">The sequence shown here is derived from an EMBL/GenBank/DDBJ whole genome shotgun (WGS) entry which is preliminary data.</text>
</comment>
<dbReference type="FunFam" id="3.40.50.2000:FF:000007">
    <property type="entry name" value="Trehalose-6-phosphate synthase"/>
    <property type="match status" value="1"/>
</dbReference>
<dbReference type="AlphaFoldDB" id="A0A5M9MRR2"/>
<dbReference type="InterPro" id="IPR001830">
    <property type="entry name" value="Glyco_trans_20"/>
</dbReference>
<evidence type="ECO:0000256" key="2">
    <source>
        <dbReference type="ARBA" id="ARBA00022676"/>
    </source>
</evidence>
<dbReference type="GeneID" id="54329368"/>
<dbReference type="RefSeq" id="XP_033424608.1">
    <property type="nucleotide sequence ID" value="XM_033571293.1"/>
</dbReference>